<gene>
    <name evidence="2" type="ORF">PR048_025498</name>
</gene>
<feature type="compositionally biased region" description="Basic and acidic residues" evidence="1">
    <location>
        <begin position="560"/>
        <end position="576"/>
    </location>
</feature>
<dbReference type="EMBL" id="JARBHB010000010">
    <property type="protein sequence ID" value="KAJ8874632.1"/>
    <property type="molecule type" value="Genomic_DNA"/>
</dbReference>
<proteinExistence type="predicted"/>
<organism evidence="2 3">
    <name type="scientific">Dryococelus australis</name>
    <dbReference type="NCBI Taxonomy" id="614101"/>
    <lineage>
        <taxon>Eukaryota</taxon>
        <taxon>Metazoa</taxon>
        <taxon>Ecdysozoa</taxon>
        <taxon>Arthropoda</taxon>
        <taxon>Hexapoda</taxon>
        <taxon>Insecta</taxon>
        <taxon>Pterygota</taxon>
        <taxon>Neoptera</taxon>
        <taxon>Polyneoptera</taxon>
        <taxon>Phasmatodea</taxon>
        <taxon>Verophasmatodea</taxon>
        <taxon>Anareolatae</taxon>
        <taxon>Phasmatidae</taxon>
        <taxon>Eurycanthinae</taxon>
        <taxon>Dryococelus</taxon>
    </lineage>
</organism>
<comment type="caution">
    <text evidence="2">The sequence shown here is derived from an EMBL/GenBank/DDBJ whole genome shotgun (WGS) entry which is preliminary data.</text>
</comment>
<name>A0ABQ9GRH7_9NEOP</name>
<feature type="compositionally biased region" description="Polar residues" evidence="1">
    <location>
        <begin position="521"/>
        <end position="541"/>
    </location>
</feature>
<protein>
    <submittedName>
        <fullName evidence="2">Uncharacterized protein</fullName>
    </submittedName>
</protein>
<keyword evidence="3" id="KW-1185">Reference proteome</keyword>
<sequence>MRGDAVLTSGKEEFWSWKSIQLYHLINFEERSVECVSVDGDLSVVVRDWVESGKSCHESGYGREIIPCPVPLREVGFGVVEWNLESWRWIWSRPESWWSSQSHAVIQSWSNGAVELRSRGVMEPGSWIGVGAGVTAEVVVGVEAGVTAEVVVGVEAGVTAEVAVGVEAGVTAEVVVGVEAGVTAEVVVGVGAGVTAEVAVGVEAGVTAEVAVGVEAGVTAEVVVGVGAGVTAEVVVGVGAGVTAEVAVGVEAGVTAEVVVGVEAGVTAEVVVGVGAGVTAEVVVGVEAGVTAEVVVGVEAEVTAEEVVGVEAGVTAEVVVGVEAGVTAEVAVGVEAGVTAEVVVGVEAGVTAEVAVGVEAGVTAEVVVGVGAGVTAEVVVGVGAGVTAEVVVGVGAGVTAEVVVGVGAGVTAEVVVGVGAGVTAEVVVGVESLVDQLGDWKKLKSRVLTDDGEVDVEVAGGRVAEVNAAAVDALVGETQVVDEQLRRRRRRAEVGALAKRRWGRPQLRLAEVPAAHVEAGDTSQTSRLHCGGNSQTAQTSIGDLEGACASPRPGRKPRRGGGDPRRNSDSRGERALEGGGSLVPCLDGIVVVIVLPCGEVIPWASGYYQASALEIVRGTAELSYKWNWGSEYSSRSKLFTMDLTRYPGDLPPRETGSIPCRVTVVPDDAVGRRVFSGILRFAGPNHSDAAPYSRQSPSSALRTAMLRALPNLLIFHSLSCMSVASAERRGVPHRLPASLFLIWPAAMEHCHHPRCRVRVPAGQNKFHTEQLIRSADLPWYSRLVREAVGSNPGQGMGLSTMFNMPLCRRTMHICIIVKLIPYVSEHVRC</sequence>
<evidence type="ECO:0000313" key="2">
    <source>
        <dbReference type="EMBL" id="KAJ8874632.1"/>
    </source>
</evidence>
<feature type="region of interest" description="Disordered" evidence="1">
    <location>
        <begin position="518"/>
        <end position="577"/>
    </location>
</feature>
<evidence type="ECO:0000313" key="3">
    <source>
        <dbReference type="Proteomes" id="UP001159363"/>
    </source>
</evidence>
<dbReference type="Proteomes" id="UP001159363">
    <property type="component" value="Chromosome 9"/>
</dbReference>
<evidence type="ECO:0000256" key="1">
    <source>
        <dbReference type="SAM" id="MobiDB-lite"/>
    </source>
</evidence>
<reference evidence="2 3" key="1">
    <citation type="submission" date="2023-02" db="EMBL/GenBank/DDBJ databases">
        <title>LHISI_Scaffold_Assembly.</title>
        <authorList>
            <person name="Stuart O.P."/>
            <person name="Cleave R."/>
            <person name="Magrath M.J.L."/>
            <person name="Mikheyev A.S."/>
        </authorList>
    </citation>
    <scope>NUCLEOTIDE SEQUENCE [LARGE SCALE GENOMIC DNA]</scope>
    <source>
        <strain evidence="2">Daus_M_001</strain>
        <tissue evidence="2">Leg muscle</tissue>
    </source>
</reference>
<accession>A0ABQ9GRH7</accession>